<dbReference type="AlphaFoldDB" id="A0A7J6MS65"/>
<feature type="compositionally biased region" description="Basic and acidic residues" evidence="2">
    <location>
        <begin position="895"/>
        <end position="946"/>
    </location>
</feature>
<evidence type="ECO:0000256" key="1">
    <source>
        <dbReference type="ARBA" id="ARBA00022664"/>
    </source>
</evidence>
<name>A0A7J6MS65_PERCH</name>
<sequence>MERRRLTRSLQGYKRDSGSLRTWVEIVVALVVFIWISNLMSKSLILILWPGLADLTPDERFAKTSFIPAIVSFVAVVWMIICIAAFLKPVIHTMALTTFFCGIVWGVWAYDPEESTRWDGLSNRETTIVAVIICIEVALFLAYLIVHFGYPFMIGHMRPDWLLVHWFKMRRDDQDSNYFCYKRYGPFSIARNKCRFTGHVDEDGLPNGLGMWMDDSAHGELLRGMWIRGRPTSPFVSREFGSGSMFMSRKIFWATTRKEKGLHDKLWFPDRDPQGLRCGIANVEASASGSFFSHLPRVRPLVGASYYVQDMVRKYKGDDPDFRELSAEALNGMESPGLAPHLNIRVARDSDMWRISEALKRDHVSRELIGGCASDDNDNDNGFNETDFGSPSLEDDDNDEELCDLEAGGGCDARRMLLCNVIFVNGDYPLDHFKEQILPTLLEYCQRVSVYADLKDGALIWAELFNNEKALGKHPEEICCVDPVTGKKYGQDYVDVMDTTHMDQNVHDLRHNFFNLNVQVVSDIADIIRTDQDPFFKKTGDQKLLAKMKFPKSFDKPVDLNRINVDVIRPWISDRITDIIGTEDDIVIDYAIEQITATPDHTEVDPRLMQLSLTGFLQRGAAPFCEELWEMLLSAQDSPAGVPAQLVDRKKREMMRKKEEAEKVKREIEQRKAAAEAAAKKENEESYLPPPPPGPLLIPTAPAFDTRIRRGPIRPPSPGSSPNNAAPVGGTSTRTTTRTDGDDEPLHRKSSSSRSRTPDRRIKQRRGSEADNEDSRSRRRRSPSPRSRSRDIDEPNSRDGRRRRSRSIQHRDDDSRRGRYHHHHDHHHHRRSHGDDRRSSRRVSEERRDRRQDNENRTPIGRPRRQTRRDDTEEEGPETARRRKASRSRTPPQSRDFRKSNRGSKSDRNKDERRSLSFGRRSDSETSRVSRRNSEERSSRSQKEDK</sequence>
<feature type="compositionally biased region" description="Polar residues" evidence="2">
    <location>
        <begin position="380"/>
        <end position="389"/>
    </location>
</feature>
<proteinExistence type="predicted"/>
<dbReference type="SUPFAM" id="SSF101233">
    <property type="entry name" value="PWI domain"/>
    <property type="match status" value="1"/>
</dbReference>
<feature type="compositionally biased region" description="Basic and acidic residues" evidence="2">
    <location>
        <begin position="833"/>
        <end position="856"/>
    </location>
</feature>
<evidence type="ECO:0000256" key="3">
    <source>
        <dbReference type="SAM" id="Phobius"/>
    </source>
</evidence>
<dbReference type="Pfam" id="PF01480">
    <property type="entry name" value="PWI"/>
    <property type="match status" value="1"/>
</dbReference>
<keyword evidence="3" id="KW-0472">Membrane</keyword>
<feature type="region of interest" description="Disordered" evidence="2">
    <location>
        <begin position="640"/>
        <end position="946"/>
    </location>
</feature>
<organism evidence="5 6">
    <name type="scientific">Perkinsus chesapeaki</name>
    <name type="common">Clam parasite</name>
    <name type="synonym">Perkinsus andrewsi</name>
    <dbReference type="NCBI Taxonomy" id="330153"/>
    <lineage>
        <taxon>Eukaryota</taxon>
        <taxon>Sar</taxon>
        <taxon>Alveolata</taxon>
        <taxon>Perkinsozoa</taxon>
        <taxon>Perkinsea</taxon>
        <taxon>Perkinsida</taxon>
        <taxon>Perkinsidae</taxon>
        <taxon>Perkinsus</taxon>
    </lineage>
</organism>
<dbReference type="EMBL" id="JAAPAO010000063">
    <property type="protein sequence ID" value="KAF4674449.1"/>
    <property type="molecule type" value="Genomic_DNA"/>
</dbReference>
<feature type="compositionally biased region" description="Basic and acidic residues" evidence="2">
    <location>
        <begin position="788"/>
        <end position="799"/>
    </location>
</feature>
<feature type="compositionally biased region" description="Basic and acidic residues" evidence="2">
    <location>
        <begin position="737"/>
        <end position="747"/>
    </location>
</feature>
<dbReference type="Gene3D" id="1.20.1390.10">
    <property type="entry name" value="PWI domain"/>
    <property type="match status" value="1"/>
</dbReference>
<keyword evidence="3" id="KW-1133">Transmembrane helix</keyword>
<dbReference type="OrthoDB" id="163257at2759"/>
<keyword evidence="1" id="KW-0507">mRNA processing</keyword>
<evidence type="ECO:0000313" key="6">
    <source>
        <dbReference type="Proteomes" id="UP000591131"/>
    </source>
</evidence>
<evidence type="ECO:0000259" key="4">
    <source>
        <dbReference type="PROSITE" id="PS51025"/>
    </source>
</evidence>
<dbReference type="InterPro" id="IPR036483">
    <property type="entry name" value="PWI_dom_sf"/>
</dbReference>
<feature type="domain" description="PWI" evidence="4">
    <location>
        <begin position="547"/>
        <end position="649"/>
    </location>
</feature>
<accession>A0A7J6MS65</accession>
<dbReference type="PANTHER" id="PTHR36513">
    <property type="entry name" value="ABC TRANSMEMBRANE TYPE-1 DOMAIN-CONTAINING PROTEIN"/>
    <property type="match status" value="1"/>
</dbReference>
<feature type="compositionally biased region" description="Basic and acidic residues" evidence="2">
    <location>
        <begin position="647"/>
        <end position="684"/>
    </location>
</feature>
<protein>
    <recommendedName>
        <fullName evidence="4">PWI domain-containing protein</fullName>
    </recommendedName>
</protein>
<gene>
    <name evidence="5" type="ORF">FOL47_009234</name>
</gene>
<dbReference type="Proteomes" id="UP000591131">
    <property type="component" value="Unassembled WGS sequence"/>
</dbReference>
<keyword evidence="6" id="KW-1185">Reference proteome</keyword>
<feature type="transmembrane region" description="Helical" evidence="3">
    <location>
        <begin position="61"/>
        <end position="83"/>
    </location>
</feature>
<comment type="caution">
    <text evidence="5">The sequence shown here is derived from an EMBL/GenBank/DDBJ whole genome shotgun (WGS) entry which is preliminary data.</text>
</comment>
<dbReference type="SMART" id="SM00311">
    <property type="entry name" value="PWI"/>
    <property type="match status" value="1"/>
</dbReference>
<dbReference type="GO" id="GO:0006397">
    <property type="term" value="P:mRNA processing"/>
    <property type="evidence" value="ECO:0007669"/>
    <property type="project" value="UniProtKB-KW"/>
</dbReference>
<feature type="compositionally biased region" description="Low complexity" evidence="2">
    <location>
        <begin position="720"/>
        <end position="736"/>
    </location>
</feature>
<keyword evidence="3" id="KW-0812">Transmembrane</keyword>
<reference evidence="5 6" key="1">
    <citation type="submission" date="2020-04" db="EMBL/GenBank/DDBJ databases">
        <title>Perkinsus chesapeaki whole genome sequence.</title>
        <authorList>
            <person name="Bogema D.R."/>
        </authorList>
    </citation>
    <scope>NUCLEOTIDE SEQUENCE [LARGE SCALE GENOMIC DNA]</scope>
    <source>
        <strain evidence="5">ATCC PRA-425</strain>
    </source>
</reference>
<feature type="compositionally biased region" description="Basic and acidic residues" evidence="2">
    <location>
        <begin position="756"/>
        <end position="776"/>
    </location>
</feature>
<dbReference type="InterPro" id="IPR002483">
    <property type="entry name" value="PWI_dom"/>
</dbReference>
<evidence type="ECO:0000256" key="2">
    <source>
        <dbReference type="SAM" id="MobiDB-lite"/>
    </source>
</evidence>
<dbReference type="PANTHER" id="PTHR36513:SF1">
    <property type="entry name" value="TRANSMEMBRANE PROTEIN"/>
    <property type="match status" value="1"/>
</dbReference>
<evidence type="ECO:0000313" key="5">
    <source>
        <dbReference type="EMBL" id="KAF4674449.1"/>
    </source>
</evidence>
<feature type="transmembrane region" description="Helical" evidence="3">
    <location>
        <begin position="20"/>
        <end position="41"/>
    </location>
</feature>
<feature type="transmembrane region" description="Helical" evidence="3">
    <location>
        <begin position="128"/>
        <end position="150"/>
    </location>
</feature>
<feature type="compositionally biased region" description="Basic residues" evidence="2">
    <location>
        <begin position="818"/>
        <end position="832"/>
    </location>
</feature>
<feature type="region of interest" description="Disordered" evidence="2">
    <location>
        <begin position="372"/>
        <end position="398"/>
    </location>
</feature>
<dbReference type="PROSITE" id="PS51025">
    <property type="entry name" value="PWI"/>
    <property type="match status" value="1"/>
</dbReference>